<dbReference type="STRING" id="1430326.B8W66_12730"/>
<keyword evidence="2 7" id="KW-0349">Heme</keyword>
<keyword evidence="9" id="KW-1185">Reference proteome</keyword>
<dbReference type="InterPro" id="IPR001128">
    <property type="entry name" value="Cyt_P450"/>
</dbReference>
<evidence type="ECO:0000256" key="2">
    <source>
        <dbReference type="ARBA" id="ARBA00022617"/>
    </source>
</evidence>
<protein>
    <submittedName>
        <fullName evidence="8">Cytochrome</fullName>
    </submittedName>
</protein>
<organism evidence="8 9">
    <name type="scientific">Mycobacterium decipiens</name>
    <dbReference type="NCBI Taxonomy" id="1430326"/>
    <lineage>
        <taxon>Bacteria</taxon>
        <taxon>Bacillati</taxon>
        <taxon>Actinomycetota</taxon>
        <taxon>Actinomycetes</taxon>
        <taxon>Mycobacteriales</taxon>
        <taxon>Mycobacteriaceae</taxon>
        <taxon>Mycobacterium</taxon>
    </lineage>
</organism>
<dbReference type="GO" id="GO:0016705">
    <property type="term" value="F:oxidoreductase activity, acting on paired donors, with incorporation or reduction of molecular oxygen"/>
    <property type="evidence" value="ECO:0007669"/>
    <property type="project" value="InterPro"/>
</dbReference>
<evidence type="ECO:0000256" key="5">
    <source>
        <dbReference type="ARBA" id="ARBA00023004"/>
    </source>
</evidence>
<evidence type="ECO:0000256" key="6">
    <source>
        <dbReference type="ARBA" id="ARBA00023033"/>
    </source>
</evidence>
<dbReference type="PANTHER" id="PTHR46696">
    <property type="entry name" value="P450, PUTATIVE (EUROFUNG)-RELATED"/>
    <property type="match status" value="1"/>
</dbReference>
<dbReference type="PROSITE" id="PS00086">
    <property type="entry name" value="CYTOCHROME_P450"/>
    <property type="match status" value="1"/>
</dbReference>
<evidence type="ECO:0000256" key="4">
    <source>
        <dbReference type="ARBA" id="ARBA00023002"/>
    </source>
</evidence>
<dbReference type="GO" id="GO:0005506">
    <property type="term" value="F:iron ion binding"/>
    <property type="evidence" value="ECO:0007669"/>
    <property type="project" value="InterPro"/>
</dbReference>
<dbReference type="PANTHER" id="PTHR46696:SF1">
    <property type="entry name" value="CYTOCHROME P450 YJIB-RELATED"/>
    <property type="match status" value="1"/>
</dbReference>
<keyword evidence="5 7" id="KW-0408">Iron</keyword>
<proteinExistence type="inferred from homology"/>
<dbReference type="Gene3D" id="1.10.630.10">
    <property type="entry name" value="Cytochrome P450"/>
    <property type="match status" value="1"/>
</dbReference>
<name>A0A1X2LUC8_9MYCO</name>
<evidence type="ECO:0000256" key="3">
    <source>
        <dbReference type="ARBA" id="ARBA00022723"/>
    </source>
</evidence>
<sequence length="395" mass="42962">MTTTDISPALDIEWDPANPHEYYARRRLEGDVVWHDGLQIWLVLGYHAGHEVLRGSGWISNIMANPTVYEAISPTFDAKMLDKFILFADGEIHARLRRAVRDVFTRTFVTGMRPGVEAIVSGLVSHPEPQAVFDFMTEIALPMPAAVIGEWLSLDARSSRFLNDHISVIVRMLQVLADAEEVAKGITALTSVFMDILPLAADRRAHPGDDLLSHIASDPDLELDDVVITAILIAVAGRETTANLLGAALVRLLTPEPDGTRLIDNVDPADPSVVTELMRLDASVQSAGRTATQDHVIGGVEIAQGQQVAVIIPAANRDPNVYDEPSQFRPNRQGPAPLTFGHGAHYCVGAALARLELTAALCEIFAREPSLAGPPIWTDIAAIRGPQTVPMIFHR</sequence>
<keyword evidence="4 7" id="KW-0560">Oxidoreductase</keyword>
<gene>
    <name evidence="8" type="ORF">B8W66_12730</name>
</gene>
<evidence type="ECO:0000313" key="8">
    <source>
        <dbReference type="EMBL" id="OSC40545.1"/>
    </source>
</evidence>
<dbReference type="PRINTS" id="PR00385">
    <property type="entry name" value="P450"/>
</dbReference>
<dbReference type="SUPFAM" id="SSF48264">
    <property type="entry name" value="Cytochrome P450"/>
    <property type="match status" value="1"/>
</dbReference>
<dbReference type="Pfam" id="PF00067">
    <property type="entry name" value="p450"/>
    <property type="match status" value="1"/>
</dbReference>
<keyword evidence="6 7" id="KW-0503">Monooxygenase</keyword>
<dbReference type="Proteomes" id="UP000193247">
    <property type="component" value="Unassembled WGS sequence"/>
</dbReference>
<keyword evidence="3 7" id="KW-0479">Metal-binding</keyword>
<dbReference type="OrthoDB" id="4371969at2"/>
<dbReference type="InterPro" id="IPR017972">
    <property type="entry name" value="Cyt_P450_CS"/>
</dbReference>
<dbReference type="PRINTS" id="PR00359">
    <property type="entry name" value="BP450"/>
</dbReference>
<dbReference type="AlphaFoldDB" id="A0A1X2LUC8"/>
<dbReference type="InterPro" id="IPR036396">
    <property type="entry name" value="Cyt_P450_sf"/>
</dbReference>
<evidence type="ECO:0000256" key="7">
    <source>
        <dbReference type="RuleBase" id="RU000461"/>
    </source>
</evidence>
<dbReference type="InterPro" id="IPR002397">
    <property type="entry name" value="Cyt_P450_B"/>
</dbReference>
<dbReference type="GO" id="GO:0004497">
    <property type="term" value="F:monooxygenase activity"/>
    <property type="evidence" value="ECO:0007669"/>
    <property type="project" value="UniProtKB-KW"/>
</dbReference>
<reference evidence="8 9" key="1">
    <citation type="submission" date="2017-04" db="EMBL/GenBank/DDBJ databases">
        <title>The new phylogeny of genus Mycobacterium.</title>
        <authorList>
            <person name="Tortoli E."/>
            <person name="Trovato A."/>
            <person name="Cirillo D.M."/>
        </authorList>
    </citation>
    <scope>NUCLEOTIDE SEQUENCE [LARGE SCALE GENOMIC DNA]</scope>
    <source>
        <strain evidence="8 9">TBL 1200985</strain>
    </source>
</reference>
<evidence type="ECO:0000256" key="1">
    <source>
        <dbReference type="ARBA" id="ARBA00010617"/>
    </source>
</evidence>
<comment type="caution">
    <text evidence="8">The sequence shown here is derived from an EMBL/GenBank/DDBJ whole genome shotgun (WGS) entry which is preliminary data.</text>
</comment>
<dbReference type="RefSeq" id="WP_085325379.1">
    <property type="nucleotide sequence ID" value="NZ_NCXP01000013.1"/>
</dbReference>
<accession>A0A1X2LUC8</accession>
<dbReference type="EMBL" id="NCXP01000013">
    <property type="protein sequence ID" value="OSC40545.1"/>
    <property type="molecule type" value="Genomic_DNA"/>
</dbReference>
<dbReference type="GO" id="GO:0020037">
    <property type="term" value="F:heme binding"/>
    <property type="evidence" value="ECO:0007669"/>
    <property type="project" value="InterPro"/>
</dbReference>
<evidence type="ECO:0000313" key="9">
    <source>
        <dbReference type="Proteomes" id="UP000193247"/>
    </source>
</evidence>
<comment type="similarity">
    <text evidence="1 7">Belongs to the cytochrome P450 family.</text>
</comment>